<evidence type="ECO:0000256" key="5">
    <source>
        <dbReference type="ARBA" id="ARBA00023125"/>
    </source>
</evidence>
<dbReference type="InterPro" id="IPR050220">
    <property type="entry name" value="Type_II_DNA_Topoisomerases"/>
</dbReference>
<dbReference type="Proteomes" id="UP000003494">
    <property type="component" value="Unassembled WGS sequence"/>
</dbReference>
<dbReference type="Gene3D" id="2.120.10.90">
    <property type="entry name" value="DNA gyrase/topoisomerase IV, subunit A, C-terminal"/>
    <property type="match status" value="1"/>
</dbReference>
<dbReference type="Gene3D" id="1.10.268.10">
    <property type="entry name" value="Topoisomerase, domain 3"/>
    <property type="match status" value="1"/>
</dbReference>
<dbReference type="GO" id="GO:0034335">
    <property type="term" value="F:DNA negative supercoiling activity"/>
    <property type="evidence" value="ECO:0007669"/>
    <property type="project" value="UniProtKB-ARBA"/>
</dbReference>
<dbReference type="Pfam" id="PF00521">
    <property type="entry name" value="DNA_topoisoIV"/>
    <property type="match status" value="1"/>
</dbReference>
<evidence type="ECO:0000256" key="2">
    <source>
        <dbReference type="ARBA" id="ARBA00008263"/>
    </source>
</evidence>
<dbReference type="SUPFAM" id="SSF101904">
    <property type="entry name" value="GyrA/ParC C-terminal domain-like"/>
    <property type="match status" value="1"/>
</dbReference>
<dbReference type="GO" id="GO:0003677">
    <property type="term" value="F:DNA binding"/>
    <property type="evidence" value="ECO:0007669"/>
    <property type="project" value="UniProtKB-UniRule"/>
</dbReference>
<dbReference type="AlphaFoldDB" id="C4GB09"/>
<dbReference type="InterPro" id="IPR013757">
    <property type="entry name" value="Topo_IIA_A_a_sf"/>
</dbReference>
<dbReference type="InterPro" id="IPR013758">
    <property type="entry name" value="Topo_IIA_A/C_ab"/>
</dbReference>
<dbReference type="Gene3D" id="3.90.199.10">
    <property type="entry name" value="Topoisomerase II, domain 5"/>
    <property type="match status" value="1"/>
</dbReference>
<name>C4GB09_9FIRM</name>
<dbReference type="HOGENOM" id="CLU_002977_6_1_9"/>
<dbReference type="RefSeq" id="WP_006906120.1">
    <property type="nucleotide sequence ID" value="NZ_GG665866.1"/>
</dbReference>
<accession>C4GB09</accession>
<dbReference type="NCBIfam" id="NF004044">
    <property type="entry name" value="PRK05561.1"/>
    <property type="match status" value="1"/>
</dbReference>
<feature type="active site" description="O-(5'-phospho-DNA)-tyrosine intermediate" evidence="7">
    <location>
        <position position="123"/>
    </location>
</feature>
<keyword evidence="5 7" id="KW-0238">DNA-binding</keyword>
<evidence type="ECO:0000256" key="1">
    <source>
        <dbReference type="ARBA" id="ARBA00000185"/>
    </source>
</evidence>
<keyword evidence="10" id="KW-1185">Reference proteome</keyword>
<reference evidence="9" key="1">
    <citation type="submission" date="2009-04" db="EMBL/GenBank/DDBJ databases">
        <authorList>
            <person name="Weinstock G."/>
            <person name="Sodergren E."/>
            <person name="Clifton S."/>
            <person name="Fulton L."/>
            <person name="Fulton B."/>
            <person name="Courtney L."/>
            <person name="Fronick C."/>
            <person name="Harrison M."/>
            <person name="Strong C."/>
            <person name="Farmer C."/>
            <person name="Delahaunty K."/>
            <person name="Markovic C."/>
            <person name="Hall O."/>
            <person name="Minx P."/>
            <person name="Tomlinson C."/>
            <person name="Mitreva M."/>
            <person name="Nelson J."/>
            <person name="Hou S."/>
            <person name="Wollam A."/>
            <person name="Pepin K.H."/>
            <person name="Johnson M."/>
            <person name="Bhonagiri V."/>
            <person name="Nash W.E."/>
            <person name="Warren W."/>
            <person name="Chinwalla A."/>
            <person name="Mardis E.R."/>
            <person name="Wilson R.K."/>
        </authorList>
    </citation>
    <scope>NUCLEOTIDE SEQUENCE [LARGE SCALE GENOMIC DNA]</scope>
    <source>
        <strain evidence="9">DSM 14600</strain>
    </source>
</reference>
<comment type="catalytic activity">
    <reaction evidence="1 7">
        <text>ATP-dependent breakage, passage and rejoining of double-stranded DNA.</text>
        <dbReference type="EC" id="5.6.2.2"/>
    </reaction>
</comment>
<comment type="caution">
    <text evidence="9">The sequence shown here is derived from an EMBL/GenBank/DDBJ whole genome shotgun (WGS) entry which is preliminary data.</text>
</comment>
<dbReference type="InterPro" id="IPR006691">
    <property type="entry name" value="GyrA/parC_rep"/>
</dbReference>
<dbReference type="GO" id="GO:0005737">
    <property type="term" value="C:cytoplasm"/>
    <property type="evidence" value="ECO:0007669"/>
    <property type="project" value="TreeGrafter"/>
</dbReference>
<protein>
    <recommendedName>
        <fullName evidence="3">DNA topoisomerase (ATP-hydrolyzing)</fullName>
        <ecNumber evidence="3">5.6.2.2</ecNumber>
    </recommendedName>
</protein>
<proteinExistence type="inferred from homology"/>
<dbReference type="GO" id="GO:0009330">
    <property type="term" value="C:DNA topoisomerase type II (double strand cut, ATP-hydrolyzing) complex"/>
    <property type="evidence" value="ECO:0007669"/>
    <property type="project" value="TreeGrafter"/>
</dbReference>
<evidence type="ECO:0000259" key="8">
    <source>
        <dbReference type="PROSITE" id="PS52040"/>
    </source>
</evidence>
<evidence type="ECO:0000256" key="7">
    <source>
        <dbReference type="PROSITE-ProRule" id="PRU01384"/>
    </source>
</evidence>
<keyword evidence="6 7" id="KW-0413">Isomerase</keyword>
<keyword evidence="4 7" id="KW-0799">Topoisomerase</keyword>
<dbReference type="EC" id="5.6.2.2" evidence="3"/>
<dbReference type="InterPro" id="IPR035516">
    <property type="entry name" value="Gyrase/topoIV_suA_C"/>
</dbReference>
<sequence>MTEKIREQIIETEYSDVMQKSYIDYAMSVIVARALPDVRDGLKPVQRRTLYDMHELGIRYDKPYRKSARIVGDTMGKYHPHGDASIYDALVVMSQDFKKSVPLVDGHGNFGSIEGDGAAAMRYTEARLSQIAQEAYLADLDKDLVDFIPNFDETEKEPEVLPVRIPNLLVNGADGIAVGMATSIPQHNLGEVIDGVIAYMKNPEINTRQMMEYIPGPDFPTGGIVTNRDELLAIYSTGAGKIKIRGKASIEKIKGGREAIVVSEIPYTMIGANIGKFLNDTYALVESKKTSDIVDISNMSSKDGIRIVIELKRGADAQNVLNLLYRKTRLEDTFGVNMLAVAEGKPETMGIVPIIRHHVNFQYELATRKYTNLLKKEKEKKEIQEGLIKAVDVIDLIIEILRGSRSVKMARACLVDGITEGIRFKSEQSEKDARLLHFTQRQADAILQMRMYRLIGLEIEQLRADYEKTMQNIQEDMDILEHRASMARVIIRDLKEIKKTFARKRRTLIDNVAEAVIEEKPIEEQEMVVLMDRFGYVKAIDLSVYDRNQEAADKENKYVIHCSNLDRLAVFSSTGQLHLIKVLDMPGGKFRDKGTPIDNLSKFDSARERILFAEALGAVKESKVFFGTRAGYIKQVDGAEFDVSRYSSIASKLGQGDELVAVGTIRGAETLVMETKSGYFLRIPVSDIPEKKKAAVGVIGIKLGRADRVSQMYLLTDQEGGLTSLHNKKVVLNRLHIGSRATKGVKR</sequence>
<dbReference type="InterPro" id="IPR013760">
    <property type="entry name" value="Topo_IIA-like_dom_sf"/>
</dbReference>
<gene>
    <name evidence="9" type="ORF">GCWU000342_01110</name>
</gene>
<dbReference type="InterPro" id="IPR002205">
    <property type="entry name" value="Topo_IIA_dom_A"/>
</dbReference>
<feature type="domain" description="Topo IIA-type catalytic" evidence="8">
    <location>
        <begin position="35"/>
        <end position="527"/>
    </location>
</feature>
<dbReference type="EMBL" id="ACIP02000002">
    <property type="protein sequence ID" value="EEP28302.1"/>
    <property type="molecule type" value="Genomic_DNA"/>
</dbReference>
<dbReference type="Gene3D" id="3.30.1360.40">
    <property type="match status" value="1"/>
</dbReference>
<evidence type="ECO:0000256" key="6">
    <source>
        <dbReference type="ARBA" id="ARBA00023235"/>
    </source>
</evidence>
<comment type="similarity">
    <text evidence="2">Belongs to the type II topoisomerase GyrA/ParC subunit family.</text>
</comment>
<evidence type="ECO:0000256" key="4">
    <source>
        <dbReference type="ARBA" id="ARBA00023029"/>
    </source>
</evidence>
<organism evidence="9 10">
    <name type="scientific">Shuttleworthella satelles DSM 14600</name>
    <dbReference type="NCBI Taxonomy" id="626523"/>
    <lineage>
        <taxon>Bacteria</taxon>
        <taxon>Bacillati</taxon>
        <taxon>Bacillota</taxon>
        <taxon>Clostridia</taxon>
        <taxon>Lachnospirales</taxon>
        <taxon>Lachnospiraceae</taxon>
        <taxon>Shuttleworthella</taxon>
    </lineage>
</organism>
<dbReference type="PANTHER" id="PTHR43493:SF5">
    <property type="entry name" value="DNA GYRASE SUBUNIT A, CHLOROPLASTIC_MITOCHONDRIAL"/>
    <property type="match status" value="1"/>
</dbReference>
<dbReference type="PROSITE" id="PS52040">
    <property type="entry name" value="TOPO_IIA"/>
    <property type="match status" value="1"/>
</dbReference>
<dbReference type="STRING" id="626523.GCWU000342_01110"/>
<dbReference type="Pfam" id="PF03989">
    <property type="entry name" value="DNA_gyraseA_C"/>
    <property type="match status" value="2"/>
</dbReference>
<dbReference type="SMART" id="SM00434">
    <property type="entry name" value="TOP4c"/>
    <property type="match status" value="1"/>
</dbReference>
<dbReference type="eggNOG" id="COG0188">
    <property type="taxonomic scope" value="Bacteria"/>
</dbReference>
<dbReference type="GO" id="GO:0006265">
    <property type="term" value="P:DNA topological change"/>
    <property type="evidence" value="ECO:0007669"/>
    <property type="project" value="UniProtKB-UniRule"/>
</dbReference>
<evidence type="ECO:0000256" key="3">
    <source>
        <dbReference type="ARBA" id="ARBA00012895"/>
    </source>
</evidence>
<evidence type="ECO:0000313" key="9">
    <source>
        <dbReference type="EMBL" id="EEP28302.1"/>
    </source>
</evidence>
<evidence type="ECO:0000313" key="10">
    <source>
        <dbReference type="Proteomes" id="UP000003494"/>
    </source>
</evidence>
<dbReference type="PANTHER" id="PTHR43493">
    <property type="entry name" value="DNA GYRASE/TOPOISOMERASE SUBUNIT A"/>
    <property type="match status" value="1"/>
</dbReference>
<dbReference type="CDD" id="cd00187">
    <property type="entry name" value="TOP4c"/>
    <property type="match status" value="1"/>
</dbReference>
<dbReference type="GO" id="GO:0005524">
    <property type="term" value="F:ATP binding"/>
    <property type="evidence" value="ECO:0007669"/>
    <property type="project" value="InterPro"/>
</dbReference>
<dbReference type="SUPFAM" id="SSF56719">
    <property type="entry name" value="Type II DNA topoisomerase"/>
    <property type="match status" value="1"/>
</dbReference>